<proteinExistence type="predicted"/>
<feature type="non-terminal residue" evidence="2">
    <location>
        <position position="1"/>
    </location>
</feature>
<gene>
    <name evidence="2" type="ORF">CSKR_100820</name>
</gene>
<evidence type="ECO:0000313" key="2">
    <source>
        <dbReference type="EMBL" id="KAG5443932.1"/>
    </source>
</evidence>
<accession>A0A8T1M4V5</accession>
<dbReference type="Proteomes" id="UP000286415">
    <property type="component" value="Unassembled WGS sequence"/>
</dbReference>
<protein>
    <submittedName>
        <fullName evidence="2">Uncharacterized protein</fullName>
    </submittedName>
</protein>
<organism evidence="2 3">
    <name type="scientific">Clonorchis sinensis</name>
    <name type="common">Chinese liver fluke</name>
    <dbReference type="NCBI Taxonomy" id="79923"/>
    <lineage>
        <taxon>Eukaryota</taxon>
        <taxon>Metazoa</taxon>
        <taxon>Spiralia</taxon>
        <taxon>Lophotrochozoa</taxon>
        <taxon>Platyhelminthes</taxon>
        <taxon>Trematoda</taxon>
        <taxon>Digenea</taxon>
        <taxon>Opisthorchiida</taxon>
        <taxon>Opisthorchiata</taxon>
        <taxon>Opisthorchiidae</taxon>
        <taxon>Clonorchis</taxon>
    </lineage>
</organism>
<evidence type="ECO:0000313" key="3">
    <source>
        <dbReference type="Proteomes" id="UP000286415"/>
    </source>
</evidence>
<dbReference type="AlphaFoldDB" id="A0A8T1M4V5"/>
<feature type="region of interest" description="Disordered" evidence="1">
    <location>
        <begin position="117"/>
        <end position="156"/>
    </location>
</feature>
<dbReference type="EMBL" id="NIRI02000056">
    <property type="protein sequence ID" value="KAG5443932.1"/>
    <property type="molecule type" value="Genomic_DNA"/>
</dbReference>
<reference evidence="2 3" key="2">
    <citation type="journal article" date="2021" name="Genomics">
        <title>High-quality reference genome for Clonorchis sinensis.</title>
        <authorList>
            <person name="Young N.D."/>
            <person name="Stroehlein A.J."/>
            <person name="Kinkar L."/>
            <person name="Wang T."/>
            <person name="Sohn W.M."/>
            <person name="Chang B.C.H."/>
            <person name="Kaur P."/>
            <person name="Weisz D."/>
            <person name="Dudchenko O."/>
            <person name="Aiden E.L."/>
            <person name="Korhonen P.K."/>
            <person name="Gasser R.B."/>
        </authorList>
    </citation>
    <scope>NUCLEOTIDE SEQUENCE [LARGE SCALE GENOMIC DNA]</scope>
    <source>
        <strain evidence="2">Cs-k2</strain>
    </source>
</reference>
<keyword evidence="3" id="KW-1185">Reference proteome</keyword>
<feature type="compositionally biased region" description="Polar residues" evidence="1">
    <location>
        <begin position="125"/>
        <end position="147"/>
    </location>
</feature>
<name>A0A8T1M4V5_CLOSI</name>
<evidence type="ECO:0000256" key="1">
    <source>
        <dbReference type="SAM" id="MobiDB-lite"/>
    </source>
</evidence>
<comment type="caution">
    <text evidence="2">The sequence shown here is derived from an EMBL/GenBank/DDBJ whole genome shotgun (WGS) entry which is preliminary data.</text>
</comment>
<reference evidence="2 3" key="1">
    <citation type="journal article" date="2018" name="Biotechnol. Adv.">
        <title>Improved genomic resources and new bioinformatic workflow for the carcinogenic parasite Clonorchis sinensis: Biotechnological implications.</title>
        <authorList>
            <person name="Wang D."/>
            <person name="Korhonen P.K."/>
            <person name="Gasser R.B."/>
            <person name="Young N.D."/>
        </authorList>
    </citation>
    <scope>NUCLEOTIDE SEQUENCE [LARGE SCALE GENOMIC DNA]</scope>
    <source>
        <strain evidence="2">Cs-k2</strain>
    </source>
</reference>
<sequence>KMVVRSAVGSNLLRADETRIIYHEKAKSCITIKYPSLLTKFEPVRVHLIEFRKSISPPWIFLWRTSVTDIHTEKCVFRLEPCSSILSSTKYSCNVNTTHSDSCVDVANITKLEDNHSNHKLKPTMKTSPSWRETGWEKSTSLKSTASAYGEVPSFD</sequence>